<gene>
    <name evidence="1" type="ORF">NLG97_g4247</name>
</gene>
<comment type="caution">
    <text evidence="1">The sequence shown here is derived from an EMBL/GenBank/DDBJ whole genome shotgun (WGS) entry which is preliminary data.</text>
</comment>
<dbReference type="EMBL" id="JANAKD010000405">
    <property type="protein sequence ID" value="KAJ3494181.1"/>
    <property type="molecule type" value="Genomic_DNA"/>
</dbReference>
<evidence type="ECO:0000313" key="2">
    <source>
        <dbReference type="Proteomes" id="UP001148737"/>
    </source>
</evidence>
<keyword evidence="2" id="KW-1185">Reference proteome</keyword>
<organism evidence="1 2">
    <name type="scientific">Lecanicillium saksenae</name>
    <dbReference type="NCBI Taxonomy" id="468837"/>
    <lineage>
        <taxon>Eukaryota</taxon>
        <taxon>Fungi</taxon>
        <taxon>Dikarya</taxon>
        <taxon>Ascomycota</taxon>
        <taxon>Pezizomycotina</taxon>
        <taxon>Sordariomycetes</taxon>
        <taxon>Hypocreomycetidae</taxon>
        <taxon>Hypocreales</taxon>
        <taxon>Cordycipitaceae</taxon>
        <taxon>Lecanicillium</taxon>
    </lineage>
</organism>
<protein>
    <submittedName>
        <fullName evidence="1">Uncharacterized protein</fullName>
    </submittedName>
</protein>
<name>A0ACC1QXI5_9HYPO</name>
<dbReference type="Proteomes" id="UP001148737">
    <property type="component" value="Unassembled WGS sequence"/>
</dbReference>
<accession>A0ACC1QXI5</accession>
<proteinExistence type="predicted"/>
<evidence type="ECO:0000313" key="1">
    <source>
        <dbReference type="EMBL" id="KAJ3494181.1"/>
    </source>
</evidence>
<sequence>MEDTSSPQTTPAQVVEPKDDKTSALGPTTTTQKSTSTTGTPRRQPPRRRQSSHGHSEVEIADQTDNTRNSASPAVEHGPFSMVPMASALPHGGYQHPPPPGGHRQYNQQASPPVMQHMPPNPYVGHHHGSMMVPAYYLQQPQMHQYYAANAPPGHPGSHPMQARGNPGYYPVPFVMEHPQSPGYYPQPPQFPDPSLRRPDPNRQRPDHMLNRQYSHGNTQHESRNQPRRPPNRTNRSFRDQSLPTVDTKRQQQNAVRGPPRKPHQSGYAIWIGNLPPQTELMSLVHHVCELAPELQSLFLISKSNCAFANFKEETTSIKAQKTIHESKFQSVRLVCRLRKNTSEAATDGQIVIAAGTSNPTSPTIANDQLDGITSPSTERLDPLEERHARADGKEVKTNARRDRFFVLKSLTREDLDQSLKTGVWATQSHNEQLLNNAFKTTDNVYLIFSANKSGEYFGFARMASEINQDPGAAIQFAPQNQTAEESDLPQAVPIEAKNNTPKGRIIDDSARGTMFWEAEGHQIDGEFDESDVMSNNETEDAEEDMQTLGKPFNLQWLSVVPLPFYRTRGLRNPWNSNREVKIARDGTELEPSVGRRLIGLMNHNSNPGQAPNPTNEPRGNPEFFNSSGRQ</sequence>
<reference evidence="1" key="1">
    <citation type="submission" date="2022-07" db="EMBL/GenBank/DDBJ databases">
        <title>Genome Sequence of Lecanicillium saksenae.</title>
        <authorList>
            <person name="Buettner E."/>
        </authorList>
    </citation>
    <scope>NUCLEOTIDE SEQUENCE</scope>
    <source>
        <strain evidence="1">VT-O1</strain>
    </source>
</reference>